<dbReference type="Gene3D" id="3.40.30.10">
    <property type="entry name" value="Glutaredoxin"/>
    <property type="match status" value="1"/>
</dbReference>
<protein>
    <submittedName>
        <fullName evidence="2">Uncharacterized protein</fullName>
    </submittedName>
</protein>
<accession>A0AA37HGQ0</accession>
<keyword evidence="3" id="KW-1185">Reference proteome</keyword>
<name>A0AA37HGQ0_9HYPH</name>
<evidence type="ECO:0000313" key="2">
    <source>
        <dbReference type="EMBL" id="GJD65211.1"/>
    </source>
</evidence>
<evidence type="ECO:0000313" key="3">
    <source>
        <dbReference type="Proteomes" id="UP001055286"/>
    </source>
</evidence>
<reference evidence="2" key="2">
    <citation type="submission" date="2021-08" db="EMBL/GenBank/DDBJ databases">
        <authorList>
            <person name="Tani A."/>
            <person name="Ola A."/>
            <person name="Ogura Y."/>
            <person name="Katsura K."/>
            <person name="Hayashi T."/>
        </authorList>
    </citation>
    <scope>NUCLEOTIDE SEQUENCE</scope>
    <source>
        <strain evidence="2">JCM 32048</strain>
    </source>
</reference>
<dbReference type="EMBL" id="BPQJ01000036">
    <property type="protein sequence ID" value="GJD65211.1"/>
    <property type="molecule type" value="Genomic_DNA"/>
</dbReference>
<feature type="region of interest" description="Disordered" evidence="1">
    <location>
        <begin position="63"/>
        <end position="97"/>
    </location>
</feature>
<dbReference type="RefSeq" id="WP_099903393.1">
    <property type="nucleotide sequence ID" value="NZ_PELK01001169.1"/>
</dbReference>
<dbReference type="AlphaFoldDB" id="A0AA37HGQ0"/>
<comment type="caution">
    <text evidence="2">The sequence shown here is derived from an EMBL/GenBank/DDBJ whole genome shotgun (WGS) entry which is preliminary data.</text>
</comment>
<proteinExistence type="predicted"/>
<reference evidence="2" key="1">
    <citation type="journal article" date="2016" name="Front. Microbiol.">
        <title>Genome Sequence of the Piezophilic, Mesophilic Sulfate-Reducing Bacterium Desulfovibrio indicus J2T.</title>
        <authorList>
            <person name="Cao J."/>
            <person name="Maignien L."/>
            <person name="Shao Z."/>
            <person name="Alain K."/>
            <person name="Jebbar M."/>
        </authorList>
    </citation>
    <scope>NUCLEOTIDE SEQUENCE</scope>
    <source>
        <strain evidence="2">JCM 32048</strain>
    </source>
</reference>
<evidence type="ECO:0000256" key="1">
    <source>
        <dbReference type="SAM" id="MobiDB-lite"/>
    </source>
</evidence>
<organism evidence="2 3">
    <name type="scientific">Methylobacterium frigidaeris</name>
    <dbReference type="NCBI Taxonomy" id="2038277"/>
    <lineage>
        <taxon>Bacteria</taxon>
        <taxon>Pseudomonadati</taxon>
        <taxon>Pseudomonadota</taxon>
        <taxon>Alphaproteobacteria</taxon>
        <taxon>Hyphomicrobiales</taxon>
        <taxon>Methylobacteriaceae</taxon>
        <taxon>Methylobacterium</taxon>
    </lineage>
</organism>
<dbReference type="Proteomes" id="UP001055286">
    <property type="component" value="Unassembled WGS sequence"/>
</dbReference>
<sequence length="97" mass="10253">MIHLTAPDRELEALSAIQAARYVGGRDIADPAILAVILEENDFAPAAARLRAPDAALHEAATARMAAGPHGRGARGDDPARLARGAGPLGRRRWGRR</sequence>
<gene>
    <name evidence="2" type="ORF">MPEAHAMD_5398</name>
</gene>